<proteinExistence type="predicted"/>
<evidence type="ECO:0000313" key="3">
    <source>
        <dbReference type="Proteomes" id="UP000065797"/>
    </source>
</evidence>
<evidence type="ECO:0000256" key="1">
    <source>
        <dbReference type="SAM" id="MobiDB-lite"/>
    </source>
</evidence>
<evidence type="ECO:0000313" key="2">
    <source>
        <dbReference type="EMBL" id="KWU68187.1"/>
    </source>
</evidence>
<evidence type="ECO:0008006" key="4">
    <source>
        <dbReference type="Google" id="ProtNLM"/>
    </source>
</evidence>
<dbReference type="Proteomes" id="UP000065797">
    <property type="component" value="Unassembled WGS sequence"/>
</dbReference>
<dbReference type="EMBL" id="LRPH01000002">
    <property type="protein sequence ID" value="KWU68187.1"/>
    <property type="molecule type" value="Genomic_DNA"/>
</dbReference>
<feature type="region of interest" description="Disordered" evidence="1">
    <location>
        <begin position="13"/>
        <end position="38"/>
    </location>
</feature>
<protein>
    <recommendedName>
        <fullName evidence="4">Collagen-like protein</fullName>
    </recommendedName>
</protein>
<name>A0A109GJS9_BACMY</name>
<accession>A0A109GJS9</accession>
<dbReference type="RefSeq" id="WP_060748952.1">
    <property type="nucleotide sequence ID" value="NZ_LRPH01000002.1"/>
</dbReference>
<comment type="caution">
    <text evidence="2">The sequence shown here is derived from an EMBL/GenBank/DDBJ whole genome shotgun (WGS) entry which is preliminary data.</text>
</comment>
<gene>
    <name evidence="2" type="ORF">AWW70_04120</name>
</gene>
<organism evidence="2 3">
    <name type="scientific">Bacillus mycoides</name>
    <dbReference type="NCBI Taxonomy" id="1405"/>
    <lineage>
        <taxon>Bacteria</taxon>
        <taxon>Bacillati</taxon>
        <taxon>Bacillota</taxon>
        <taxon>Bacilli</taxon>
        <taxon>Bacillales</taxon>
        <taxon>Bacillaceae</taxon>
        <taxon>Bacillus</taxon>
        <taxon>Bacillus cereus group</taxon>
    </lineage>
</organism>
<sequence>MYHYNCFSCDGRKKQGPTGSTGPTGAMGPTGSTGPTGPTGAIFSSLVFNAQMVNQGGSGTPNTNQLIGSDNAFTIRSYSLNSGENVTVTFNIPQDFISSTQPTVIIHFDTQNSTQPSNNVEISLSVIFVPAAGANINISGVVNYAGIIVPVSPAPVVNSFNHYSVSFTLNQTIAAGDFALISTFRIAPTSGTNFNDHIFLTIIEFRYTN</sequence>
<dbReference type="AlphaFoldDB" id="A0A109GJS9"/>
<feature type="compositionally biased region" description="Low complexity" evidence="1">
    <location>
        <begin position="16"/>
        <end position="38"/>
    </location>
</feature>
<reference evidence="2 3" key="1">
    <citation type="submission" date="2016-01" db="EMBL/GenBank/DDBJ databases">
        <authorList>
            <person name="McClelland M."/>
            <person name="Jain A."/>
            <person name="Saraogi P."/>
            <person name="Mendelson R."/>
            <person name="Westerman R."/>
            <person name="SanMiguel P."/>
            <person name="Csonka L."/>
        </authorList>
    </citation>
    <scope>NUCLEOTIDE SEQUENCE [LARGE SCALE GENOMIC DNA]</scope>
    <source>
        <strain evidence="2 3">PE8-15</strain>
    </source>
</reference>